<dbReference type="EMBL" id="VMNF01000013">
    <property type="protein sequence ID" value="TXB97828.1"/>
    <property type="molecule type" value="Genomic_DNA"/>
</dbReference>
<gene>
    <name evidence="2" type="ORF">FocTR4_00017137</name>
</gene>
<reference evidence="2 3" key="1">
    <citation type="submission" date="2019-07" db="EMBL/GenBank/DDBJ databases">
        <title>The First High-Quality Draft Genome Sequence of the Causal Agent of the Current Panama Disease Epidemic.</title>
        <authorList>
            <person name="Warmington R.J."/>
            <person name="Kay W."/>
            <person name="Jeffries A."/>
            <person name="Bebber D."/>
            <person name="Moore K."/>
            <person name="Studholme D.J."/>
        </authorList>
    </citation>
    <scope>NUCLEOTIDE SEQUENCE [LARGE SCALE GENOMIC DNA]</scope>
    <source>
        <strain evidence="2 3">TR4</strain>
    </source>
</reference>
<dbReference type="Proteomes" id="UP000321331">
    <property type="component" value="Unassembled WGS sequence"/>
</dbReference>
<name>A0A5C6SIY0_FUSOC</name>
<evidence type="ECO:0000313" key="3">
    <source>
        <dbReference type="Proteomes" id="UP000321331"/>
    </source>
</evidence>
<organism evidence="2 3">
    <name type="scientific">Fusarium oxysporum f. sp. cubense</name>
    <dbReference type="NCBI Taxonomy" id="61366"/>
    <lineage>
        <taxon>Eukaryota</taxon>
        <taxon>Fungi</taxon>
        <taxon>Dikarya</taxon>
        <taxon>Ascomycota</taxon>
        <taxon>Pezizomycotina</taxon>
        <taxon>Sordariomycetes</taxon>
        <taxon>Hypocreomycetidae</taxon>
        <taxon>Hypocreales</taxon>
        <taxon>Nectriaceae</taxon>
        <taxon>Fusarium</taxon>
        <taxon>Fusarium oxysporum species complex</taxon>
    </lineage>
</organism>
<comment type="caution">
    <text evidence="2">The sequence shown here is derived from an EMBL/GenBank/DDBJ whole genome shotgun (WGS) entry which is preliminary data.</text>
</comment>
<dbReference type="AlphaFoldDB" id="A0A5C6SIY0"/>
<evidence type="ECO:0000313" key="2">
    <source>
        <dbReference type="EMBL" id="TXB97828.1"/>
    </source>
</evidence>
<accession>A0A5C6SIY0</accession>
<sequence length="123" mass="14002">MDSGPGHFTFQLWTEEFRCALIFEITKSASKEQAEMTHDLVQMLRNAIQKEKVDQALQSQASTKLQGQSNHLEVMYHCGKVNNFSTWKSSPTDLHTAFHNRWPSAGGRKGGSLRSRRSLYNDT</sequence>
<feature type="region of interest" description="Disordered" evidence="1">
    <location>
        <begin position="100"/>
        <end position="123"/>
    </location>
</feature>
<protein>
    <submittedName>
        <fullName evidence="2">Uncharacterized protein</fullName>
    </submittedName>
</protein>
<proteinExistence type="predicted"/>
<evidence type="ECO:0000256" key="1">
    <source>
        <dbReference type="SAM" id="MobiDB-lite"/>
    </source>
</evidence>